<proteinExistence type="predicted"/>
<keyword evidence="1" id="KW-0812">Transmembrane</keyword>
<evidence type="ECO:0008006" key="4">
    <source>
        <dbReference type="Google" id="ProtNLM"/>
    </source>
</evidence>
<keyword evidence="1" id="KW-1133">Transmembrane helix</keyword>
<comment type="caution">
    <text evidence="2">The sequence shown here is derived from an EMBL/GenBank/DDBJ whole genome shotgun (WGS) entry which is preliminary data.</text>
</comment>
<dbReference type="Gene3D" id="3.40.50.1820">
    <property type="entry name" value="alpha/beta hydrolase"/>
    <property type="match status" value="1"/>
</dbReference>
<dbReference type="PANTHER" id="PTHR37471:SF1">
    <property type="entry name" value="AB HYDROLASE-1 DOMAIN-CONTAINING PROTEIN"/>
    <property type="match status" value="1"/>
</dbReference>
<name>A0A9W7GRQ0_9STRA</name>
<dbReference type="Proteomes" id="UP001165065">
    <property type="component" value="Unassembled WGS sequence"/>
</dbReference>
<dbReference type="AlphaFoldDB" id="A0A9W7GRQ0"/>
<dbReference type="InterPro" id="IPR036361">
    <property type="entry name" value="SAP_dom_sf"/>
</dbReference>
<evidence type="ECO:0000313" key="2">
    <source>
        <dbReference type="EMBL" id="GMI48903.1"/>
    </source>
</evidence>
<dbReference type="EMBL" id="BRYA01000441">
    <property type="protein sequence ID" value="GMI48903.1"/>
    <property type="molecule type" value="Genomic_DNA"/>
</dbReference>
<accession>A0A9W7GRQ0</accession>
<protein>
    <recommendedName>
        <fullName evidence="4">SAP domain-containing protein</fullName>
    </recommendedName>
</protein>
<dbReference type="PANTHER" id="PTHR37471">
    <property type="entry name" value="UNNAMED PRODUCT"/>
    <property type="match status" value="1"/>
</dbReference>
<dbReference type="SUPFAM" id="SSF53474">
    <property type="entry name" value="alpha/beta-Hydrolases"/>
    <property type="match status" value="1"/>
</dbReference>
<sequence length="817" mass="91199">MNSPSYLSRETVKLDTHDIPYIPHSTRLTKLGIIVTLVNFTVPIAHLYLTTFLLNFFLTLLSTTYSFTHPLLTLLRTFISTVPQAYHIWAVVEIVFWFLLKLKKRWLESFDPLQMSLGAAPMMSAPERDELFSRIRSSTPDMEGFIRGWFFDVPLDEISRYDVLDWTSWSLFEGRNQEHLTPPEILQLKSFVLSIESDISNSRGLEPGTFSFPSPKTSGNIFSRLWAEFARQVRSRSRLAGLTNVGAGHAVEVLQSVYSDSYAALVTRGGTVDKIVRSLKESTDRNVGNAMEVAEGFKRAVGSAVGRTGRTVFKGVEMLRNQDYRTRVFGVADRSRKLSRKLTAFKSLLQNMRAHEASISSRQMCHVMRQISSLHAQVGHLEAEAKSAFHGLSALGQKLSPIKALPPMRYAKYSADPLFDICDYPLFSHLLMLGLTEGVTRVLLRKRGFKRGRVGDVGYWVRIPSALDASSVSSFSSTSASFSSTSVPLVFVHGIGIGLVAYISFIDKMVATGRTIFLPEVSCVNAFRFWQTPGAIKNGAMVASTLSAMLSSHGFIKADFMGHSYGTSWLSYMAKISPEFVGSLIFIDPICFCLHHSHLTRQFIYQRANPGDVSYLIRTDLMVHFTLQRAFPWSRVALFVPELFCGAAVFLSEEDCLVPSRKVSDYVEKEGGKVGNSDDWEGFFDKLGGGEGERGGGGKKEVGGSPYELLTVVKLKEEIKRRGKEVPKGRKSDLVEFLSNLDSADDRRTSFVQGRHRRTSSLDSLASFETNACSSQSEGEGRKILACCTLKKFDHGDFLMDDHAQGEILRMLERISS</sequence>
<organism evidence="2 3">
    <name type="scientific">Triparma columacea</name>
    <dbReference type="NCBI Taxonomy" id="722753"/>
    <lineage>
        <taxon>Eukaryota</taxon>
        <taxon>Sar</taxon>
        <taxon>Stramenopiles</taxon>
        <taxon>Ochrophyta</taxon>
        <taxon>Bolidophyceae</taxon>
        <taxon>Parmales</taxon>
        <taxon>Triparmaceae</taxon>
        <taxon>Triparma</taxon>
    </lineage>
</organism>
<evidence type="ECO:0000256" key="1">
    <source>
        <dbReference type="SAM" id="Phobius"/>
    </source>
</evidence>
<dbReference type="InterPro" id="IPR029058">
    <property type="entry name" value="AB_hydrolase_fold"/>
</dbReference>
<keyword evidence="3" id="KW-1185">Reference proteome</keyword>
<feature type="transmembrane region" description="Helical" evidence="1">
    <location>
        <begin position="31"/>
        <end position="58"/>
    </location>
</feature>
<dbReference type="OrthoDB" id="6431331at2759"/>
<gene>
    <name evidence="2" type="ORF">TrCOL_g5547</name>
</gene>
<reference evidence="3" key="1">
    <citation type="journal article" date="2023" name="Commun. Biol.">
        <title>Genome analysis of Parmales, the sister group of diatoms, reveals the evolutionary specialization of diatoms from phago-mixotrophs to photoautotrophs.</title>
        <authorList>
            <person name="Ban H."/>
            <person name="Sato S."/>
            <person name="Yoshikawa S."/>
            <person name="Yamada K."/>
            <person name="Nakamura Y."/>
            <person name="Ichinomiya M."/>
            <person name="Sato N."/>
            <person name="Blanc-Mathieu R."/>
            <person name="Endo H."/>
            <person name="Kuwata A."/>
            <person name="Ogata H."/>
        </authorList>
    </citation>
    <scope>NUCLEOTIDE SEQUENCE [LARGE SCALE GENOMIC DNA]</scope>
</reference>
<evidence type="ECO:0000313" key="3">
    <source>
        <dbReference type="Proteomes" id="UP001165065"/>
    </source>
</evidence>
<dbReference type="Gene3D" id="1.10.720.30">
    <property type="entry name" value="SAP domain"/>
    <property type="match status" value="1"/>
</dbReference>
<keyword evidence="1" id="KW-0472">Membrane</keyword>